<dbReference type="AlphaFoldDB" id="A0A1R1X6W4"/>
<accession>A0A1R1X6W4</accession>
<reference evidence="3" key="1">
    <citation type="submission" date="2017-01" db="EMBL/GenBank/DDBJ databases">
        <authorList>
            <person name="Wang Y."/>
            <person name="White M."/>
            <person name="Kvist S."/>
            <person name="Moncalvo J.-M."/>
        </authorList>
    </citation>
    <scope>NUCLEOTIDE SEQUENCE [LARGE SCALE GENOMIC DNA]</scope>
    <source>
        <strain evidence="3">ID-206-W2</strain>
    </source>
</reference>
<proteinExistence type="predicted"/>
<protein>
    <submittedName>
        <fullName evidence="2">Uncharacterized protein</fullName>
    </submittedName>
</protein>
<feature type="region of interest" description="Disordered" evidence="1">
    <location>
        <begin position="34"/>
        <end position="57"/>
    </location>
</feature>
<evidence type="ECO:0000313" key="2">
    <source>
        <dbReference type="EMBL" id="OMJ10374.1"/>
    </source>
</evidence>
<sequence length="70" mass="8013">MNEYTRNIEQTYNAGVLDKQKKIIIRYKSIQLPPGPTAESEQNINIRSNDSKGSNQLKLDRVGDIRCNYA</sequence>
<comment type="caution">
    <text evidence="2">The sequence shown here is derived from an EMBL/GenBank/DDBJ whole genome shotgun (WGS) entry which is preliminary data.</text>
</comment>
<evidence type="ECO:0000313" key="3">
    <source>
        <dbReference type="Proteomes" id="UP000187429"/>
    </source>
</evidence>
<dbReference type="EMBL" id="LSSM01006640">
    <property type="protein sequence ID" value="OMJ10374.1"/>
    <property type="molecule type" value="Genomic_DNA"/>
</dbReference>
<evidence type="ECO:0000256" key="1">
    <source>
        <dbReference type="SAM" id="MobiDB-lite"/>
    </source>
</evidence>
<gene>
    <name evidence="2" type="ORF">AYI69_g10266</name>
</gene>
<feature type="compositionally biased region" description="Polar residues" evidence="1">
    <location>
        <begin position="39"/>
        <end position="57"/>
    </location>
</feature>
<name>A0A1R1X6W4_9FUNG</name>
<dbReference type="Proteomes" id="UP000187429">
    <property type="component" value="Unassembled WGS sequence"/>
</dbReference>
<organism evidence="2 3">
    <name type="scientific">Smittium culicis</name>
    <dbReference type="NCBI Taxonomy" id="133412"/>
    <lineage>
        <taxon>Eukaryota</taxon>
        <taxon>Fungi</taxon>
        <taxon>Fungi incertae sedis</taxon>
        <taxon>Zoopagomycota</taxon>
        <taxon>Kickxellomycotina</taxon>
        <taxon>Harpellomycetes</taxon>
        <taxon>Harpellales</taxon>
        <taxon>Legeriomycetaceae</taxon>
        <taxon>Smittium</taxon>
    </lineage>
</organism>
<keyword evidence="3" id="KW-1185">Reference proteome</keyword>